<name>A0A1C7PEW0_9BACT</name>
<dbReference type="KEGG" id="agl:PYTT_0227"/>
<dbReference type="SUPFAM" id="SSF109604">
    <property type="entry name" value="HD-domain/PDEase-like"/>
    <property type="match status" value="1"/>
</dbReference>
<dbReference type="InterPro" id="IPR011621">
    <property type="entry name" value="Metal-dep_PHydrolase_7TM_intra"/>
</dbReference>
<dbReference type="InterPro" id="IPR052722">
    <property type="entry name" value="PgpH_phosphodiesterase"/>
</dbReference>
<reference evidence="5" key="1">
    <citation type="submission" date="2016-09" db="EMBL/GenBank/DDBJ databases">
        <authorList>
            <person name="Koehorst J."/>
        </authorList>
    </citation>
    <scope>NUCLEOTIDE SEQUENCE [LARGE SCALE GENOMIC DNA]</scope>
</reference>
<dbReference type="Pfam" id="PF01966">
    <property type="entry name" value="HD"/>
    <property type="match status" value="1"/>
</dbReference>
<dbReference type="Gene3D" id="1.10.3210.10">
    <property type="entry name" value="Hypothetical protein af1432"/>
    <property type="match status" value="1"/>
</dbReference>
<keyword evidence="4" id="KW-0378">Hydrolase</keyword>
<dbReference type="PANTHER" id="PTHR36442:SF1">
    <property type="entry name" value="CYCLIC-DI-AMP PHOSPHODIESTERASE PGPH"/>
    <property type="match status" value="1"/>
</dbReference>
<feature type="region of interest" description="Disordered" evidence="1">
    <location>
        <begin position="466"/>
        <end position="485"/>
    </location>
</feature>
<dbReference type="EMBL" id="LT629973">
    <property type="protein sequence ID" value="SEH72157.1"/>
    <property type="molecule type" value="Genomic_DNA"/>
</dbReference>
<dbReference type="STRING" id="1679444.PYTT_0227"/>
<evidence type="ECO:0000256" key="1">
    <source>
        <dbReference type="SAM" id="MobiDB-lite"/>
    </source>
</evidence>
<dbReference type="PATRIC" id="fig|1679444.3.peg.403"/>
<feature type="transmembrane region" description="Helical" evidence="2">
    <location>
        <begin position="30"/>
        <end position="48"/>
    </location>
</feature>
<feature type="transmembrane region" description="Helical" evidence="2">
    <location>
        <begin position="57"/>
        <end position="79"/>
    </location>
</feature>
<feature type="transmembrane region" description="Helical" evidence="2">
    <location>
        <begin position="7"/>
        <end position="24"/>
    </location>
</feature>
<dbReference type="AlphaFoldDB" id="A0A1C7PEW0"/>
<dbReference type="CDD" id="cd00077">
    <property type="entry name" value="HDc"/>
    <property type="match status" value="1"/>
</dbReference>
<feature type="transmembrane region" description="Helical" evidence="2">
    <location>
        <begin position="194"/>
        <end position="219"/>
    </location>
</feature>
<keyword evidence="5" id="KW-1185">Reference proteome</keyword>
<keyword evidence="4" id="KW-0675">Receptor</keyword>
<evidence type="ECO:0000313" key="5">
    <source>
        <dbReference type="Proteomes" id="UP000176204"/>
    </source>
</evidence>
<dbReference type="PANTHER" id="PTHR36442">
    <property type="entry name" value="CYCLIC-DI-AMP PHOSPHODIESTERASE PGPH"/>
    <property type="match status" value="1"/>
</dbReference>
<gene>
    <name evidence="4" type="ORF">PYTT_0227</name>
</gene>
<dbReference type="Pfam" id="PF07698">
    <property type="entry name" value="7TM-7TMR_HD"/>
    <property type="match status" value="1"/>
</dbReference>
<feature type="domain" description="HD/PDEase" evidence="3">
    <location>
        <begin position="248"/>
        <end position="420"/>
    </location>
</feature>
<feature type="transmembrane region" description="Helical" evidence="2">
    <location>
        <begin position="135"/>
        <end position="154"/>
    </location>
</feature>
<evidence type="ECO:0000313" key="4">
    <source>
        <dbReference type="EMBL" id="SEH72157.1"/>
    </source>
</evidence>
<dbReference type="GO" id="GO:0016787">
    <property type="term" value="F:hydrolase activity"/>
    <property type="evidence" value="ECO:0007669"/>
    <property type="project" value="UniProtKB-KW"/>
</dbReference>
<feature type="transmembrane region" description="Helical" evidence="2">
    <location>
        <begin position="161"/>
        <end position="182"/>
    </location>
</feature>
<sequence>MGAIMILNLLFLEILACIGATSVADGVHRSLWMFFVYCSMSLIYKLAAGNKIFSNKVFLVSSLAIALHLGIVVMLANYMRSMPEWNYLMILLVPYTLAPIIVSVLLGKAMGTFTAVCVTLYGLILMPDPSPVSPLNYICLSLLTGLIGVVLTGNLRKREQILSTGFIVGIVTFAAAFCLGALGSGDEWFRARNLGWDIGSAIGMSFFVSVFIGGILPLLEHMFHISTPITWQEQGDMNLPLLKDLQLHAPGTFHHSVIVSLLAANAAKAIGANSMQCSVAALYHDIGKTKYPQYFAENIPSSAASPHSELTPDMSAKLIIGHVTEGVELAKKHNLGPSIISIIKEHHGRSLAYYFYRQALDKFEAAMKDFEAGLIDTKPAPVDDEQFRYPGPGPQSREAGIVSLADIVESATRSLKNPTAEEMANKVDELIRERLLSGHLEDSNLTLGDIHKIRDSFLETLKTMAHNRPEYPKHETEPAPKKATA</sequence>
<feature type="compositionally biased region" description="Basic and acidic residues" evidence="1">
    <location>
        <begin position="467"/>
        <end position="485"/>
    </location>
</feature>
<keyword evidence="2" id="KW-0812">Transmembrane</keyword>
<protein>
    <submittedName>
        <fullName evidence="4">7tm receptor with intracellular hd hydrolase</fullName>
    </submittedName>
</protein>
<dbReference type="NCBIfam" id="TIGR00277">
    <property type="entry name" value="HDIG"/>
    <property type="match status" value="1"/>
</dbReference>
<dbReference type="InterPro" id="IPR006674">
    <property type="entry name" value="HD_domain"/>
</dbReference>
<dbReference type="SMART" id="SM00471">
    <property type="entry name" value="HDc"/>
    <property type="match status" value="1"/>
</dbReference>
<organism evidence="4 5">
    <name type="scientific">Akkermansia glycaniphila</name>
    <dbReference type="NCBI Taxonomy" id="1679444"/>
    <lineage>
        <taxon>Bacteria</taxon>
        <taxon>Pseudomonadati</taxon>
        <taxon>Verrucomicrobiota</taxon>
        <taxon>Verrucomicrobiia</taxon>
        <taxon>Verrucomicrobiales</taxon>
        <taxon>Akkermansiaceae</taxon>
        <taxon>Akkermansia</taxon>
    </lineage>
</organism>
<evidence type="ECO:0000259" key="3">
    <source>
        <dbReference type="SMART" id="SM00471"/>
    </source>
</evidence>
<keyword evidence="2" id="KW-0472">Membrane</keyword>
<evidence type="ECO:0000256" key="2">
    <source>
        <dbReference type="SAM" id="Phobius"/>
    </source>
</evidence>
<keyword evidence="2" id="KW-1133">Transmembrane helix</keyword>
<proteinExistence type="predicted"/>
<dbReference type="InterPro" id="IPR006675">
    <property type="entry name" value="HDIG_dom"/>
</dbReference>
<accession>A0A1C7PEW0</accession>
<dbReference type="Proteomes" id="UP000176204">
    <property type="component" value="Chromosome I"/>
</dbReference>
<dbReference type="InterPro" id="IPR003607">
    <property type="entry name" value="HD/PDEase_dom"/>
</dbReference>